<dbReference type="InterPro" id="IPR036378">
    <property type="entry name" value="FAS1_dom_sf"/>
</dbReference>
<feature type="transmembrane region" description="Helical" evidence="1">
    <location>
        <begin position="21"/>
        <end position="38"/>
    </location>
</feature>
<keyword evidence="3" id="KW-1185">Reference proteome</keyword>
<evidence type="ECO:0000313" key="2">
    <source>
        <dbReference type="EMBL" id="SHF21688.1"/>
    </source>
</evidence>
<reference evidence="3" key="1">
    <citation type="submission" date="2016-11" db="EMBL/GenBank/DDBJ databases">
        <authorList>
            <person name="Varghese N."/>
            <person name="Submissions S."/>
        </authorList>
    </citation>
    <scope>NUCLEOTIDE SEQUENCE [LARGE SCALE GENOMIC DNA]</scope>
    <source>
        <strain evidence="3">DSM 16990</strain>
    </source>
</reference>
<evidence type="ECO:0000313" key="3">
    <source>
        <dbReference type="Proteomes" id="UP000184287"/>
    </source>
</evidence>
<organism evidence="2 3">
    <name type="scientific">Pedobacter caeni</name>
    <dbReference type="NCBI Taxonomy" id="288992"/>
    <lineage>
        <taxon>Bacteria</taxon>
        <taxon>Pseudomonadati</taxon>
        <taxon>Bacteroidota</taxon>
        <taxon>Sphingobacteriia</taxon>
        <taxon>Sphingobacteriales</taxon>
        <taxon>Sphingobacteriaceae</taxon>
        <taxon>Pedobacter</taxon>
    </lineage>
</organism>
<keyword evidence="1" id="KW-0472">Membrane</keyword>
<dbReference type="Gene3D" id="2.30.180.10">
    <property type="entry name" value="FAS1 domain"/>
    <property type="match status" value="1"/>
</dbReference>
<protein>
    <recommendedName>
        <fullName evidence="4">Fasciclin domain-containing protein</fullName>
    </recommendedName>
</protein>
<proteinExistence type="predicted"/>
<accession>A0A1M4ZUJ6</accession>
<name>A0A1M4ZUJ6_9SPHI</name>
<dbReference type="AlphaFoldDB" id="A0A1M4ZUJ6"/>
<dbReference type="EMBL" id="FQUQ01000002">
    <property type="protein sequence ID" value="SHF21688.1"/>
    <property type="molecule type" value="Genomic_DNA"/>
</dbReference>
<keyword evidence="1" id="KW-0812">Transmembrane</keyword>
<keyword evidence="1" id="KW-1133">Transmembrane helix</keyword>
<evidence type="ECO:0000256" key="1">
    <source>
        <dbReference type="SAM" id="Phobius"/>
    </source>
</evidence>
<dbReference type="STRING" id="288992.SAMN04488522_102470"/>
<gene>
    <name evidence="2" type="ORF">SAMN04488522_102470</name>
</gene>
<evidence type="ECO:0008006" key="4">
    <source>
        <dbReference type="Google" id="ProtNLM"/>
    </source>
</evidence>
<dbReference type="Proteomes" id="UP000184287">
    <property type="component" value="Unassembled WGS sequence"/>
</dbReference>
<sequence>MVAKQLTEVDNQIFRKMKKIKTTYLLIVAFTMTLLVMACQKDAIIDGGLSNEKVDMTTYDFLKSHYTKRFDTTLMIIDKAGMKDLINSPGTFFVPNNFTITNYLNAKREQARKKDERLNYTLDSLFKFFTPKMLRDSMGIYFFPQRIVRGDLNATGTAFQTSVPGEKLDVSLEVVNQYTVDGVITNRPEYIYLNKILGAKDILKDGAKVDPSGDVKLKDIKGLCQTTGIITNTGVVHVLANNHIWSFKQ</sequence>